<dbReference type="EMBL" id="CP024087">
    <property type="protein sequence ID" value="AYF30469.1"/>
    <property type="molecule type" value="Genomic_DNA"/>
</dbReference>
<evidence type="ECO:0000313" key="2">
    <source>
        <dbReference type="EMBL" id="AYF30469.1"/>
    </source>
</evidence>
<feature type="transmembrane region" description="Helical" evidence="1">
    <location>
        <begin position="97"/>
        <end position="118"/>
    </location>
</feature>
<evidence type="ECO:0000256" key="1">
    <source>
        <dbReference type="SAM" id="Phobius"/>
    </source>
</evidence>
<evidence type="ECO:0000313" key="3">
    <source>
        <dbReference type="Proteomes" id="UP000267804"/>
    </source>
</evidence>
<keyword evidence="1" id="KW-1133">Transmembrane helix</keyword>
<sequence length="287" mass="29492">MRRGPVLLTAAGACAALHVTGILVADPVWRYAEVMAIGLLLAYAVVSGLPAPRWAVPAALAVLLVDAVRTMPADPGTEGYGWQVLKPAADIDTLSGFQSGIAACWAPLTAAAVLLVVWHRGGWRRRTAAAAAVAAVLVTGYAIVRIVDIWLAIGADQRQYPTGPDSTDSVIAVSLAVLPPLALGLAALALAAALAGHHRRLASTGAALLAVAALPHLDASISAVPLPLHAGDRTALFAWQTITPTLSMPQPVPALTTLMELTAYLLLVMSLTGSRHPTPAAPAGQAR</sequence>
<accession>A0A386WT03</accession>
<organism evidence="2 3">
    <name type="scientific">Micromonospora tulbaghiae</name>
    <dbReference type="NCBI Taxonomy" id="479978"/>
    <lineage>
        <taxon>Bacteria</taxon>
        <taxon>Bacillati</taxon>
        <taxon>Actinomycetota</taxon>
        <taxon>Actinomycetes</taxon>
        <taxon>Micromonosporales</taxon>
        <taxon>Micromonosporaceae</taxon>
        <taxon>Micromonospora</taxon>
    </lineage>
</organism>
<feature type="transmembrane region" description="Helical" evidence="1">
    <location>
        <begin position="130"/>
        <end position="151"/>
    </location>
</feature>
<keyword evidence="1" id="KW-0472">Membrane</keyword>
<proteinExistence type="predicted"/>
<feature type="transmembrane region" description="Helical" evidence="1">
    <location>
        <begin position="171"/>
        <end position="194"/>
    </location>
</feature>
<protein>
    <submittedName>
        <fullName evidence="2">Uncharacterized protein</fullName>
    </submittedName>
</protein>
<reference evidence="2 3" key="1">
    <citation type="submission" date="2017-10" db="EMBL/GenBank/DDBJ databases">
        <title>Integration of genomic and chemical information greatly accelerates assignment of the full stereostructure of myelolactone, a potent inhibitor of myeloma from a marine-derived Micromonospora.</title>
        <authorList>
            <person name="Kim M.C."/>
            <person name="Machado H."/>
            <person name="Jensen P.R."/>
            <person name="Fenical W."/>
        </authorList>
    </citation>
    <scope>NUCLEOTIDE SEQUENCE [LARGE SCALE GENOMIC DNA]</scope>
    <source>
        <strain evidence="2 3">CNY-010</strain>
    </source>
</reference>
<gene>
    <name evidence="2" type="ORF">CSH63_24075</name>
</gene>
<dbReference type="AlphaFoldDB" id="A0A386WT03"/>
<dbReference type="Proteomes" id="UP000267804">
    <property type="component" value="Chromosome"/>
</dbReference>
<dbReference type="KEGG" id="mtua:CSH63_24075"/>
<keyword evidence="1" id="KW-0812">Transmembrane</keyword>
<name>A0A386WT03_9ACTN</name>